<feature type="domain" description="MATH" evidence="1">
    <location>
        <begin position="26"/>
        <end position="161"/>
    </location>
</feature>
<dbReference type="OrthoDB" id="192247at2759"/>
<keyword evidence="2" id="KW-1185">Reference proteome</keyword>
<evidence type="ECO:0000313" key="2">
    <source>
        <dbReference type="Proteomes" id="UP000504603"/>
    </source>
</evidence>
<dbReference type="PANTHER" id="PTHR46162">
    <property type="entry name" value="TRAF-LIKE FAMILY PROTEIN"/>
    <property type="match status" value="1"/>
</dbReference>
<reference evidence="3" key="1">
    <citation type="submission" date="2025-08" db="UniProtKB">
        <authorList>
            <consortium name="RefSeq"/>
        </authorList>
    </citation>
    <scope>IDENTIFICATION</scope>
    <source>
        <strain evidence="3">OHB3-1</strain>
    </source>
</reference>
<dbReference type="KEGG" id="mcha:111015609"/>
<dbReference type="CDD" id="cd00121">
    <property type="entry name" value="MATH"/>
    <property type="match status" value="2"/>
</dbReference>
<dbReference type="SMART" id="SM00061">
    <property type="entry name" value="MATH"/>
    <property type="match status" value="1"/>
</dbReference>
<gene>
    <name evidence="3" type="primary">LOC111015609</name>
</gene>
<dbReference type="PROSITE" id="PS50144">
    <property type="entry name" value="MATH"/>
    <property type="match status" value="2"/>
</dbReference>
<dbReference type="InterPro" id="IPR008974">
    <property type="entry name" value="TRAF-like"/>
</dbReference>
<dbReference type="SUPFAM" id="SSF49599">
    <property type="entry name" value="TRAF domain-like"/>
    <property type="match status" value="2"/>
</dbReference>
<organism evidence="2 3">
    <name type="scientific">Momordica charantia</name>
    <name type="common">Bitter gourd</name>
    <name type="synonym">Balsam pear</name>
    <dbReference type="NCBI Taxonomy" id="3673"/>
    <lineage>
        <taxon>Eukaryota</taxon>
        <taxon>Viridiplantae</taxon>
        <taxon>Streptophyta</taxon>
        <taxon>Embryophyta</taxon>
        <taxon>Tracheophyta</taxon>
        <taxon>Spermatophyta</taxon>
        <taxon>Magnoliopsida</taxon>
        <taxon>eudicotyledons</taxon>
        <taxon>Gunneridae</taxon>
        <taxon>Pentapetalae</taxon>
        <taxon>rosids</taxon>
        <taxon>fabids</taxon>
        <taxon>Cucurbitales</taxon>
        <taxon>Cucurbitaceae</taxon>
        <taxon>Momordiceae</taxon>
        <taxon>Momordica</taxon>
    </lineage>
</organism>
<protein>
    <submittedName>
        <fullName evidence="3">Ubiquitin carboxyl-terminal hydrolase 13-like</fullName>
    </submittedName>
</protein>
<dbReference type="GeneID" id="111015609"/>
<dbReference type="Pfam" id="PF22486">
    <property type="entry name" value="MATH_2"/>
    <property type="match status" value="1"/>
</dbReference>
<evidence type="ECO:0000313" key="3">
    <source>
        <dbReference type="RefSeq" id="XP_022146381.1"/>
    </source>
</evidence>
<dbReference type="InterPro" id="IPR002083">
    <property type="entry name" value="MATH/TRAF_dom"/>
</dbReference>
<name>A0A6J1CZ69_MOMCH</name>
<dbReference type="Proteomes" id="UP000504603">
    <property type="component" value="Unplaced"/>
</dbReference>
<accession>A0A6J1CZ69</accession>
<dbReference type="PANTHER" id="PTHR46162:SF65">
    <property type="entry name" value="F9D12.8 PROTEIN-RELATED"/>
    <property type="match status" value="1"/>
</dbReference>
<sequence>MQRNNTISPSSEAADSVLSFTRDEKPLHYTLQIQSFSLLKTALAASNCDRYESQIFNAGGYKWKLAVYPNGDVKRNGSDHISLYLVKAEDGIPTSEVNVVFTFLVYDNLNDKYLAVQDEKVRRFHSIQTEWEFEKLISLETFNDSSNGFLVGDCCAFGVDIVVKKCDGKGEVVSFIKEPKNNEYTWKTNNFSQLDKNMYESDPFTVEGYRCFKELPQGSQVYTEFEIAVLSKYWFEFGDLGLGFRNFMSLRDLNEVTKGYICDDTLIVEVKINVVSTLKLF</sequence>
<dbReference type="AlphaFoldDB" id="A0A6J1CZ69"/>
<evidence type="ECO:0000259" key="1">
    <source>
        <dbReference type="PROSITE" id="PS50144"/>
    </source>
</evidence>
<dbReference type="RefSeq" id="XP_022146381.1">
    <property type="nucleotide sequence ID" value="XM_022290689.1"/>
</dbReference>
<feature type="domain" description="MATH" evidence="1">
    <location>
        <begin position="223"/>
        <end position="272"/>
    </location>
</feature>
<proteinExistence type="predicted"/>
<dbReference type="Gene3D" id="2.60.210.10">
    <property type="entry name" value="Apoptosis, Tumor Necrosis Factor Receptor Associated Protein 2, Chain A"/>
    <property type="match status" value="2"/>
</dbReference>
<dbReference type="Pfam" id="PF00917">
    <property type="entry name" value="MATH"/>
    <property type="match status" value="1"/>
</dbReference>